<protein>
    <recommendedName>
        <fullName evidence="1">NAD-dependent epimerase/dehydratase domain-containing protein</fullName>
    </recommendedName>
</protein>
<evidence type="ECO:0000259" key="1">
    <source>
        <dbReference type="Pfam" id="PF01370"/>
    </source>
</evidence>
<organism evidence="2">
    <name type="scientific">mine drainage metagenome</name>
    <dbReference type="NCBI Taxonomy" id="410659"/>
    <lineage>
        <taxon>unclassified sequences</taxon>
        <taxon>metagenomes</taxon>
        <taxon>ecological metagenomes</taxon>
    </lineage>
</organism>
<feature type="domain" description="NAD-dependent epimerase/dehydratase" evidence="1">
    <location>
        <begin position="3"/>
        <end position="74"/>
    </location>
</feature>
<comment type="caution">
    <text evidence="2">The sequence shown here is derived from an EMBL/GenBank/DDBJ whole genome shotgun (WGS) entry which is preliminary data.</text>
</comment>
<proteinExistence type="predicted"/>
<dbReference type="Pfam" id="PF01370">
    <property type="entry name" value="Epimerase"/>
    <property type="match status" value="1"/>
</dbReference>
<sequence length="295" mass="31268">MRVFVTGATGFIGLAVVKELLAAGHRVLGLARSEEGAAVLAAAGAEVLRGSLADHGVLREGAVSTEAVIHLAFIHDFSKFVENCDVDRRAIEVLGAALAGSGKLLLVTAGIPGLAWPGQVVTEDHGVPPDYPFPRVSEQTAFALIPKGVRASVVRLPQVHDTRRQGLVTYFVALAKAQGTMAYVGEGHNRWAAAHVSDVARLYRLALEANEAGATYHAVAEEGVTQKDIAETIGAALRMPVKSIPPEEAQAYFGTFAMFAGHDIAASSEKTRRKLNWHPTGPSLIEDLERIGNSP</sequence>
<dbReference type="InterPro" id="IPR001509">
    <property type="entry name" value="Epimerase_deHydtase"/>
</dbReference>
<dbReference type="CDD" id="cd05262">
    <property type="entry name" value="SDR_a7"/>
    <property type="match status" value="1"/>
</dbReference>
<dbReference type="PANTHER" id="PTHR48079">
    <property type="entry name" value="PROTEIN YEEZ"/>
    <property type="match status" value="1"/>
</dbReference>
<dbReference type="EMBL" id="MLJW01000692">
    <property type="protein sequence ID" value="OIQ83557.1"/>
    <property type="molecule type" value="Genomic_DNA"/>
</dbReference>
<dbReference type="GO" id="GO:0004029">
    <property type="term" value="F:aldehyde dehydrogenase (NAD+) activity"/>
    <property type="evidence" value="ECO:0007669"/>
    <property type="project" value="TreeGrafter"/>
</dbReference>
<dbReference type="InterPro" id="IPR051783">
    <property type="entry name" value="NAD(P)-dependent_oxidoreduct"/>
</dbReference>
<name>A0A1J5R5W9_9ZZZZ</name>
<dbReference type="AlphaFoldDB" id="A0A1J5R5W9"/>
<evidence type="ECO:0000313" key="2">
    <source>
        <dbReference type="EMBL" id="OIQ83557.1"/>
    </source>
</evidence>
<gene>
    <name evidence="2" type="ORF">GALL_346330</name>
</gene>
<dbReference type="InterPro" id="IPR036291">
    <property type="entry name" value="NAD(P)-bd_dom_sf"/>
</dbReference>
<dbReference type="Gene3D" id="3.40.50.720">
    <property type="entry name" value="NAD(P)-binding Rossmann-like Domain"/>
    <property type="match status" value="1"/>
</dbReference>
<dbReference type="GO" id="GO:0005737">
    <property type="term" value="C:cytoplasm"/>
    <property type="evidence" value="ECO:0007669"/>
    <property type="project" value="TreeGrafter"/>
</dbReference>
<reference evidence="2" key="1">
    <citation type="submission" date="2016-10" db="EMBL/GenBank/DDBJ databases">
        <title>Sequence of Gallionella enrichment culture.</title>
        <authorList>
            <person name="Poehlein A."/>
            <person name="Muehling M."/>
            <person name="Daniel R."/>
        </authorList>
    </citation>
    <scope>NUCLEOTIDE SEQUENCE</scope>
</reference>
<accession>A0A1J5R5W9</accession>
<dbReference type="SUPFAM" id="SSF51735">
    <property type="entry name" value="NAD(P)-binding Rossmann-fold domains"/>
    <property type="match status" value="1"/>
</dbReference>
<dbReference type="PANTHER" id="PTHR48079:SF6">
    <property type="entry name" value="NAD(P)-BINDING DOMAIN-CONTAINING PROTEIN-RELATED"/>
    <property type="match status" value="1"/>
</dbReference>